<feature type="compositionally biased region" description="Polar residues" evidence="1">
    <location>
        <begin position="698"/>
        <end position="711"/>
    </location>
</feature>
<reference evidence="4 5" key="1">
    <citation type="journal article" date="2008" name="Nature">
        <title>The genome of the model beetle and pest Tribolium castaneum.</title>
        <authorList>
            <consortium name="Tribolium Genome Sequencing Consortium"/>
            <person name="Richards S."/>
            <person name="Gibbs R.A."/>
            <person name="Weinstock G.M."/>
            <person name="Brown S.J."/>
            <person name="Denell R."/>
            <person name="Beeman R.W."/>
            <person name="Gibbs R."/>
            <person name="Beeman R.W."/>
            <person name="Brown S.J."/>
            <person name="Bucher G."/>
            <person name="Friedrich M."/>
            <person name="Grimmelikhuijzen C.J."/>
            <person name="Klingler M."/>
            <person name="Lorenzen M."/>
            <person name="Richards S."/>
            <person name="Roth S."/>
            <person name="Schroder R."/>
            <person name="Tautz D."/>
            <person name="Zdobnov E.M."/>
            <person name="Muzny D."/>
            <person name="Gibbs R.A."/>
            <person name="Weinstock G.M."/>
            <person name="Attaway T."/>
            <person name="Bell S."/>
            <person name="Buhay C.J."/>
            <person name="Chandrabose M.N."/>
            <person name="Chavez D."/>
            <person name="Clerk-Blankenburg K.P."/>
            <person name="Cree A."/>
            <person name="Dao M."/>
            <person name="Davis C."/>
            <person name="Chacko J."/>
            <person name="Dinh H."/>
            <person name="Dugan-Rocha S."/>
            <person name="Fowler G."/>
            <person name="Garner T.T."/>
            <person name="Garnes J."/>
            <person name="Gnirke A."/>
            <person name="Hawes A."/>
            <person name="Hernandez J."/>
            <person name="Hines S."/>
            <person name="Holder M."/>
            <person name="Hume J."/>
            <person name="Jhangiani S.N."/>
            <person name="Joshi V."/>
            <person name="Khan Z.M."/>
            <person name="Jackson L."/>
            <person name="Kovar C."/>
            <person name="Kowis A."/>
            <person name="Lee S."/>
            <person name="Lewis L.R."/>
            <person name="Margolis J."/>
            <person name="Morgan M."/>
            <person name="Nazareth L.V."/>
            <person name="Nguyen N."/>
            <person name="Okwuonu G."/>
            <person name="Parker D."/>
            <person name="Richards S."/>
            <person name="Ruiz S.J."/>
            <person name="Santibanez J."/>
            <person name="Savard J."/>
            <person name="Scherer S.E."/>
            <person name="Schneider B."/>
            <person name="Sodergren E."/>
            <person name="Tautz D."/>
            <person name="Vattahil S."/>
            <person name="Villasana D."/>
            <person name="White C.S."/>
            <person name="Wright R."/>
            <person name="Park Y."/>
            <person name="Beeman R.W."/>
            <person name="Lord J."/>
            <person name="Oppert B."/>
            <person name="Lorenzen M."/>
            <person name="Brown S."/>
            <person name="Wang L."/>
            <person name="Savard J."/>
            <person name="Tautz D."/>
            <person name="Richards S."/>
            <person name="Weinstock G."/>
            <person name="Gibbs R.A."/>
            <person name="Liu Y."/>
            <person name="Worley K."/>
            <person name="Weinstock G."/>
            <person name="Elsik C.G."/>
            <person name="Reese J.T."/>
            <person name="Elhaik E."/>
            <person name="Landan G."/>
            <person name="Graur D."/>
            <person name="Arensburger P."/>
            <person name="Atkinson P."/>
            <person name="Beeman R.W."/>
            <person name="Beidler J."/>
            <person name="Brown S.J."/>
            <person name="Demuth J.P."/>
            <person name="Drury D.W."/>
            <person name="Du Y.Z."/>
            <person name="Fujiwara H."/>
            <person name="Lorenzen M."/>
            <person name="Maselli V."/>
            <person name="Osanai M."/>
            <person name="Park Y."/>
            <person name="Robertson H.M."/>
            <person name="Tu Z."/>
            <person name="Wang J.J."/>
            <person name="Wang S."/>
            <person name="Richards S."/>
            <person name="Song H."/>
            <person name="Zhang L."/>
            <person name="Sodergren E."/>
            <person name="Werner D."/>
            <person name="Stanke M."/>
            <person name="Morgenstern B."/>
            <person name="Solovyev V."/>
            <person name="Kosarev P."/>
            <person name="Brown G."/>
            <person name="Chen H.C."/>
            <person name="Ermolaeva O."/>
            <person name="Hlavina W."/>
            <person name="Kapustin Y."/>
            <person name="Kiryutin B."/>
            <person name="Kitts P."/>
            <person name="Maglott D."/>
            <person name="Pruitt K."/>
            <person name="Sapojnikov V."/>
            <person name="Souvorov A."/>
            <person name="Mackey A.J."/>
            <person name="Waterhouse R.M."/>
            <person name="Wyder S."/>
            <person name="Zdobnov E.M."/>
            <person name="Zdobnov E.M."/>
            <person name="Wyder S."/>
            <person name="Kriventseva E.V."/>
            <person name="Kadowaki T."/>
            <person name="Bork P."/>
            <person name="Aranda M."/>
            <person name="Bao R."/>
            <person name="Beermann A."/>
            <person name="Berns N."/>
            <person name="Bolognesi R."/>
            <person name="Bonneton F."/>
            <person name="Bopp D."/>
            <person name="Brown S.J."/>
            <person name="Bucher G."/>
            <person name="Butts T."/>
            <person name="Chaumot A."/>
            <person name="Denell R.E."/>
            <person name="Ferrier D.E."/>
            <person name="Friedrich M."/>
            <person name="Gordon C.M."/>
            <person name="Jindra M."/>
            <person name="Klingler M."/>
            <person name="Lan Q."/>
            <person name="Lattorff H.M."/>
            <person name="Laudet V."/>
            <person name="von Levetsow C."/>
            <person name="Liu Z."/>
            <person name="Lutz R."/>
            <person name="Lynch J.A."/>
            <person name="da Fonseca R.N."/>
            <person name="Posnien N."/>
            <person name="Reuter R."/>
            <person name="Roth S."/>
            <person name="Savard J."/>
            <person name="Schinko J.B."/>
            <person name="Schmitt C."/>
            <person name="Schoppmeier M."/>
            <person name="Schroder R."/>
            <person name="Shippy T.D."/>
            <person name="Simonnet F."/>
            <person name="Marques-Souza H."/>
            <person name="Tautz D."/>
            <person name="Tomoyasu Y."/>
            <person name="Trauner J."/>
            <person name="Van der Zee M."/>
            <person name="Vervoort M."/>
            <person name="Wittkopp N."/>
            <person name="Wimmer E.A."/>
            <person name="Yang X."/>
            <person name="Jones A.K."/>
            <person name="Sattelle D.B."/>
            <person name="Ebert P.R."/>
            <person name="Nelson D."/>
            <person name="Scott J.G."/>
            <person name="Beeman R.W."/>
            <person name="Muthukrishnan S."/>
            <person name="Kramer K.J."/>
            <person name="Arakane Y."/>
            <person name="Beeman R.W."/>
            <person name="Zhu Q."/>
            <person name="Hogenkamp D."/>
            <person name="Dixit R."/>
            <person name="Oppert B."/>
            <person name="Jiang H."/>
            <person name="Zou Z."/>
            <person name="Marshall J."/>
            <person name="Elpidina E."/>
            <person name="Vinokurov K."/>
            <person name="Oppert C."/>
            <person name="Zou Z."/>
            <person name="Evans J."/>
            <person name="Lu Z."/>
            <person name="Zhao P."/>
            <person name="Sumathipala N."/>
            <person name="Altincicek B."/>
            <person name="Vilcinskas A."/>
            <person name="Williams M."/>
            <person name="Hultmark D."/>
            <person name="Hetru C."/>
            <person name="Jiang H."/>
            <person name="Grimmelikhuijzen C.J."/>
            <person name="Hauser F."/>
            <person name="Cazzamali G."/>
            <person name="Williamson M."/>
            <person name="Park Y."/>
            <person name="Li B."/>
            <person name="Tanaka Y."/>
            <person name="Predel R."/>
            <person name="Neupert S."/>
            <person name="Schachtner J."/>
            <person name="Verleyen P."/>
            <person name="Raible F."/>
            <person name="Bork P."/>
            <person name="Friedrich M."/>
            <person name="Walden K.K."/>
            <person name="Robertson H.M."/>
            <person name="Angeli S."/>
            <person name="Foret S."/>
            <person name="Bucher G."/>
            <person name="Schuetz S."/>
            <person name="Maleszka R."/>
            <person name="Wimmer E.A."/>
            <person name="Beeman R.W."/>
            <person name="Lorenzen M."/>
            <person name="Tomoyasu Y."/>
            <person name="Miller S.C."/>
            <person name="Grossmann D."/>
            <person name="Bucher G."/>
        </authorList>
    </citation>
    <scope>NUCLEOTIDE SEQUENCE [LARGE SCALE GENOMIC DNA]</scope>
    <source>
        <strain evidence="4 5">Georgia GA2</strain>
    </source>
</reference>
<feature type="compositionally biased region" description="Basic and acidic residues" evidence="1">
    <location>
        <begin position="586"/>
        <end position="598"/>
    </location>
</feature>
<feature type="compositionally biased region" description="Basic and acidic residues" evidence="1">
    <location>
        <begin position="525"/>
        <end position="544"/>
    </location>
</feature>
<dbReference type="Gene3D" id="2.170.140.10">
    <property type="entry name" value="Chitin binding domain"/>
    <property type="match status" value="1"/>
</dbReference>
<feature type="region of interest" description="Disordered" evidence="1">
    <location>
        <begin position="203"/>
        <end position="649"/>
    </location>
</feature>
<feature type="compositionally biased region" description="Polar residues" evidence="1">
    <location>
        <begin position="668"/>
        <end position="690"/>
    </location>
</feature>
<evidence type="ECO:0000313" key="5">
    <source>
        <dbReference type="Proteomes" id="UP000007266"/>
    </source>
</evidence>
<gene>
    <name evidence="4" type="primary">AUGUSTUS-3.0.2_32819</name>
    <name evidence="4" type="ORF">TcasGA2_TC032819</name>
</gene>
<feature type="chain" id="PRO_5007300051" description="Chitin-binding type-2 domain-containing protein" evidence="2">
    <location>
        <begin position="26"/>
        <end position="1098"/>
    </location>
</feature>
<dbReference type="Proteomes" id="UP000007266">
    <property type="component" value="Linkage group 4"/>
</dbReference>
<dbReference type="STRING" id="7070.A0A139WJ09"/>
<feature type="domain" description="Chitin-binding type-2" evidence="3">
    <location>
        <begin position="976"/>
        <end position="1025"/>
    </location>
</feature>
<keyword evidence="5" id="KW-1185">Reference proteome</keyword>
<feature type="compositionally biased region" description="Polar residues" evidence="1">
    <location>
        <begin position="222"/>
        <end position="234"/>
    </location>
</feature>
<feature type="compositionally biased region" description="Polar residues" evidence="1">
    <location>
        <begin position="307"/>
        <end position="339"/>
    </location>
</feature>
<sequence>MNPVIAKNILLFLFITQFYLEETFASVLFNKLSTYKKDGSNHKDLEGAFSELTADQPFVKASYDKFNEDKYATICWNERTTLHIFKNGTNYGYTEYSISLEASTQLAPNKSETSGAEVYEITDNDTKKSRQLVFVTVQSTELETIKQNLTVMCRSGKGFSKSFIDYPERKRVEIKLKPLFQNLESGTSSKYNIHSSKHSIEIKTSLDPSDSKGPLAPRMFSPTLNNMQDSNSKLKATEGVGPRMMSTSDASKTAENAAKSPQDSDITMLPRMLFTNKNKQEISSSKDSASTPDPESKISPRILPGNGNLQPKKTQDNAASSQQKNTVTSPQVPSQNQDLNKSKTVKVESATKVTDKTKSNIDVSKPASSSVLQKTEIKSSPAKISKPESEKIKESSKSSETKITHRILPTVENAQQTKSPHLESTKTIESLPSLEVKTSPKNSPKSQNLQQSTSQAKPEKTTLSSNPAPVVKNPEAKQEEINSKSAPTTQSEEKTQNSQQKEMTHPAAQAPKTVPQNQDLQVKTAKVDGVEPKKISKNDAEKNKSNANTTKDSQTNKSSSISKLATSPKIRTKVIGPTIIPISLRMETEKKNLHREKSNIALLPAEKTDPAAKTKPSEASAENSAKLPDQNKDLEQGKPNATPPTKLDLYSIFPKSLQDYITSIKNKITNKNSPQTNNSQNSAKDNQSTKTSEKDNTQDNLNTKTSEIDNTQMSLRMMPSDYEDEVAHIISVPNNYKELEIEDQLSDHMIEDPSFQNFYAQHSSSFEQTGEEGNVGTQLVNCKNGKVTVKLNMDILKGNSKVKNIAKEIQFDINHPLEAKNRHFDDQLRALVRNYLGDDLYLKNCVGSENSPLEIEAMPRSLQANQKEEATAVNLPKPFQNSGVPQARHSDPDEDIDYETRPFYAISPYSPVKTFYVDETGVYHVVPYNHQPNQPSLLQRLSNNLKTVFRKLTPTDSYSYILVTFLSVLCFTIAQDYNCTTAGRFRYRDPTCRSYYLCVLYNGAYVKSDYTCPSTMVFDPTSQACSGTAVCIDNICSTQPLIPLFPKLPDPNGPDCRTYIQCMGLVDKYPVIGTCPSGLLFDQDFSPQADCWIQGNCT</sequence>
<dbReference type="PROSITE" id="PS50940">
    <property type="entry name" value="CHIT_BIND_II"/>
    <property type="match status" value="2"/>
</dbReference>
<evidence type="ECO:0000259" key="3">
    <source>
        <dbReference type="PROSITE" id="PS50940"/>
    </source>
</evidence>
<dbReference type="EMBL" id="KQ971338">
    <property type="protein sequence ID" value="KYB27970.1"/>
    <property type="molecule type" value="Genomic_DNA"/>
</dbReference>
<feature type="region of interest" description="Disordered" evidence="1">
    <location>
        <begin position="668"/>
        <end position="711"/>
    </location>
</feature>
<dbReference type="Pfam" id="PF01607">
    <property type="entry name" value="CBM_14"/>
    <property type="match status" value="1"/>
</dbReference>
<feature type="domain" description="Chitin-binding type-2" evidence="3">
    <location>
        <begin position="1033"/>
        <end position="1098"/>
    </location>
</feature>
<evidence type="ECO:0000256" key="1">
    <source>
        <dbReference type="SAM" id="MobiDB-lite"/>
    </source>
</evidence>
<dbReference type="InterPro" id="IPR002557">
    <property type="entry name" value="Chitin-bd_dom"/>
</dbReference>
<dbReference type="GO" id="GO:0008061">
    <property type="term" value="F:chitin binding"/>
    <property type="evidence" value="ECO:0007669"/>
    <property type="project" value="InterPro"/>
</dbReference>
<keyword evidence="2" id="KW-0732">Signal</keyword>
<feature type="signal peptide" evidence="2">
    <location>
        <begin position="1"/>
        <end position="25"/>
    </location>
</feature>
<dbReference type="InterPro" id="IPR036508">
    <property type="entry name" value="Chitin-bd_dom_sf"/>
</dbReference>
<dbReference type="InParanoid" id="A0A139WJ09"/>
<feature type="compositionally biased region" description="Polar residues" evidence="1">
    <location>
        <begin position="439"/>
        <end position="467"/>
    </location>
</feature>
<evidence type="ECO:0000313" key="4">
    <source>
        <dbReference type="EMBL" id="KYB27970.1"/>
    </source>
</evidence>
<name>A0A139WJ09_TRICA</name>
<dbReference type="SUPFAM" id="SSF57625">
    <property type="entry name" value="Invertebrate chitin-binding proteins"/>
    <property type="match status" value="1"/>
</dbReference>
<reference evidence="4 5" key="2">
    <citation type="journal article" date="2010" name="Nucleic Acids Res.">
        <title>BeetleBase in 2010: revisions to provide comprehensive genomic information for Tribolium castaneum.</title>
        <authorList>
            <person name="Kim H.S."/>
            <person name="Murphy T."/>
            <person name="Xia J."/>
            <person name="Caragea D."/>
            <person name="Park Y."/>
            <person name="Beeman R.W."/>
            <person name="Lorenzen M.D."/>
            <person name="Butcher S."/>
            <person name="Manak J.R."/>
            <person name="Brown S.J."/>
        </authorList>
    </citation>
    <scope>GENOME REANNOTATION</scope>
    <source>
        <strain evidence="4 5">Georgia GA2</strain>
    </source>
</reference>
<protein>
    <recommendedName>
        <fullName evidence="3">Chitin-binding type-2 domain-containing protein</fullName>
    </recommendedName>
</protein>
<proteinExistence type="predicted"/>
<feature type="compositionally biased region" description="Basic and acidic residues" evidence="1">
    <location>
        <begin position="385"/>
        <end position="403"/>
    </location>
</feature>
<dbReference type="AlphaFoldDB" id="A0A139WJ09"/>
<feature type="compositionally biased region" description="Polar residues" evidence="1">
    <location>
        <begin position="245"/>
        <end position="265"/>
    </location>
</feature>
<organism evidence="4 5">
    <name type="scientific">Tribolium castaneum</name>
    <name type="common">Red flour beetle</name>
    <dbReference type="NCBI Taxonomy" id="7070"/>
    <lineage>
        <taxon>Eukaryota</taxon>
        <taxon>Metazoa</taxon>
        <taxon>Ecdysozoa</taxon>
        <taxon>Arthropoda</taxon>
        <taxon>Hexapoda</taxon>
        <taxon>Insecta</taxon>
        <taxon>Pterygota</taxon>
        <taxon>Neoptera</taxon>
        <taxon>Endopterygota</taxon>
        <taxon>Coleoptera</taxon>
        <taxon>Polyphaga</taxon>
        <taxon>Cucujiformia</taxon>
        <taxon>Tenebrionidae</taxon>
        <taxon>Tenebrionidae incertae sedis</taxon>
        <taxon>Tribolium</taxon>
    </lineage>
</organism>
<accession>A0A139WJ09</accession>
<feature type="compositionally biased region" description="Basic and acidic residues" evidence="1">
    <location>
        <begin position="606"/>
        <end position="616"/>
    </location>
</feature>
<feature type="compositionally biased region" description="Polar residues" evidence="1">
    <location>
        <begin position="275"/>
        <end position="293"/>
    </location>
</feature>
<evidence type="ECO:0000256" key="2">
    <source>
        <dbReference type="SAM" id="SignalP"/>
    </source>
</evidence>
<feature type="compositionally biased region" description="Polar residues" evidence="1">
    <location>
        <begin position="483"/>
        <end position="501"/>
    </location>
</feature>
<feature type="region of interest" description="Disordered" evidence="1">
    <location>
        <begin position="872"/>
        <end position="893"/>
    </location>
</feature>
<feature type="compositionally biased region" description="Polar residues" evidence="1">
    <location>
        <begin position="360"/>
        <end position="373"/>
    </location>
</feature>
<dbReference type="GO" id="GO:0005576">
    <property type="term" value="C:extracellular region"/>
    <property type="evidence" value="ECO:0007669"/>
    <property type="project" value="InterPro"/>
</dbReference>
<dbReference type="SMART" id="SM00494">
    <property type="entry name" value="ChtBD2"/>
    <property type="match status" value="2"/>
</dbReference>
<feature type="compositionally biased region" description="Polar residues" evidence="1">
    <location>
        <begin position="545"/>
        <end position="565"/>
    </location>
</feature>